<proteinExistence type="predicted"/>
<reference evidence="1" key="1">
    <citation type="journal article" date="2020" name="mSystems">
        <title>Genome- and Community-Level Interaction Insights into Carbon Utilization and Element Cycling Functions of Hydrothermarchaeota in Hydrothermal Sediment.</title>
        <authorList>
            <person name="Zhou Z."/>
            <person name="Liu Y."/>
            <person name="Xu W."/>
            <person name="Pan J."/>
            <person name="Luo Z.H."/>
            <person name="Li M."/>
        </authorList>
    </citation>
    <scope>NUCLEOTIDE SEQUENCE [LARGE SCALE GENOMIC DNA]</scope>
    <source>
        <strain evidence="1">SpSt-783</strain>
    </source>
</reference>
<evidence type="ECO:0000313" key="1">
    <source>
        <dbReference type="EMBL" id="HHS63189.1"/>
    </source>
</evidence>
<comment type="caution">
    <text evidence="1">The sequence shown here is derived from an EMBL/GenBank/DDBJ whole genome shotgun (WGS) entry which is preliminary data.</text>
</comment>
<gene>
    <name evidence="1" type="ORF">ENV70_06230</name>
</gene>
<protein>
    <submittedName>
        <fullName evidence="1">Uncharacterized protein</fullName>
    </submittedName>
</protein>
<dbReference type="EMBL" id="DTHJ01000130">
    <property type="protein sequence ID" value="HHS63189.1"/>
    <property type="molecule type" value="Genomic_DNA"/>
</dbReference>
<accession>A0A7C6ENF5</accession>
<organism evidence="1">
    <name type="scientific">candidate division WOR-3 bacterium</name>
    <dbReference type="NCBI Taxonomy" id="2052148"/>
    <lineage>
        <taxon>Bacteria</taxon>
        <taxon>Bacteria division WOR-3</taxon>
    </lineage>
</organism>
<dbReference type="AlphaFoldDB" id="A0A7C6ENF5"/>
<name>A0A7C6ENF5_UNCW3</name>
<sequence>MIIVLFLFTAFDYSINTNLNITYDDNIFEYSSKYLEEFVKRVHPERFPFETYDDLYTNYNFGILIRNKFIGQHTTTFNLNVSGYNYLTNQQKDYLIISTGIRQSFGKLATKFEYLVIPDYLIRYYRDPLGTEYIGCTFVEHLFTLKTNLKFNPLEFGAVFGFEIDDYIKNFDVYDSKAIRFGPNIVLSLLKTVQFGIGYELKSSGAKGPTPDISYLQHKIGINTSFKTGVPKFSEMVLAYQLKYRIFTTEVSPILDTPHSGREDITHKFTTTYEFPILTNLFISFDYGYEFRYSSSEVYPDIGEYKNYNKWMVGCGLEFKY</sequence>